<evidence type="ECO:0000313" key="2">
    <source>
        <dbReference type="Proteomes" id="UP000267448"/>
    </source>
</evidence>
<dbReference type="OrthoDB" id="9843817at2"/>
<proteinExistence type="predicted"/>
<dbReference type="RefSeq" id="WP_126522491.1">
    <property type="nucleotide sequence ID" value="NZ_RXNU01000014.1"/>
</dbReference>
<dbReference type="Proteomes" id="UP000267448">
    <property type="component" value="Unassembled WGS sequence"/>
</dbReference>
<name>A0A431WP52_9GAMM</name>
<comment type="caution">
    <text evidence="1">The sequence shown here is derived from an EMBL/GenBank/DDBJ whole genome shotgun (WGS) entry which is preliminary data.</text>
</comment>
<organism evidence="1 2">
    <name type="scientific">Shewanella canadensis</name>
    <dbReference type="NCBI Taxonomy" id="271096"/>
    <lineage>
        <taxon>Bacteria</taxon>
        <taxon>Pseudomonadati</taxon>
        <taxon>Pseudomonadota</taxon>
        <taxon>Gammaproteobacteria</taxon>
        <taxon>Alteromonadales</taxon>
        <taxon>Shewanellaceae</taxon>
        <taxon>Shewanella</taxon>
    </lineage>
</organism>
<dbReference type="AlphaFoldDB" id="A0A431WP52"/>
<evidence type="ECO:0000313" key="1">
    <source>
        <dbReference type="EMBL" id="RTR37266.1"/>
    </source>
</evidence>
<sequence length="85" mass="9337">MKIKDLENALILATDGIRVIPPRSLLVESGLLDSEARAFSKYLKNKGYVKLSALRAKLLEAAEIEFEAMKLSISINLEDAISTST</sequence>
<gene>
    <name evidence="1" type="ORF">EKG38_20260</name>
</gene>
<protein>
    <submittedName>
        <fullName evidence="1">Uncharacterized protein</fullName>
    </submittedName>
</protein>
<accession>A0A431WP52</accession>
<keyword evidence="2" id="KW-1185">Reference proteome</keyword>
<reference evidence="1 2" key="1">
    <citation type="submission" date="2018-12" db="EMBL/GenBank/DDBJ databases">
        <authorList>
            <person name="Yu L."/>
        </authorList>
    </citation>
    <scope>NUCLEOTIDE SEQUENCE [LARGE SCALE GENOMIC DNA]</scope>
    <source>
        <strain evidence="1 2">HAW-EB2</strain>
    </source>
</reference>
<dbReference type="EMBL" id="RXNU01000014">
    <property type="protein sequence ID" value="RTR37266.1"/>
    <property type="molecule type" value="Genomic_DNA"/>
</dbReference>